<reference evidence="1 2" key="1">
    <citation type="submission" date="2020-07" db="EMBL/GenBank/DDBJ databases">
        <title>Sequencing the genomes of 1000 actinobacteria strains.</title>
        <authorList>
            <person name="Klenk H.-P."/>
        </authorList>
    </citation>
    <scope>NUCLEOTIDE SEQUENCE [LARGE SCALE GENOMIC DNA]</scope>
    <source>
        <strain evidence="1 2">DSM 26487</strain>
    </source>
</reference>
<dbReference type="SUPFAM" id="SSF159245">
    <property type="entry name" value="AttH-like"/>
    <property type="match status" value="1"/>
</dbReference>
<sequence>MSAIEDGREAHGEYVGVGPLDEYPIHQLPRPVAWAGSSDRNFYDRCYLNAHDRTGDLFLITGMGFYPNLGTKDAYVLLRRGDEQTAVHLGDGADPRGGDRMEQRVGAYRIEVTEPLRKLRLVMEETHGIALDLHWTGSFDVVQEQPHVMRQGAATVLDAQRFAQVGTWEGLIEVDGQRIEVTPDRWVGTRDRSWGIRPSGEGLPPGKPADPGFDGMWWLYVPLRFDYFAVVLIIQETPDGHRTLNDCTRTFADGRVEQLGWPHVRVHYRDGTRLPEEATITCTTPSGEPLVLEVSSLLGVPIHVGGGYGGDTDWAHGVWKGEGFTERLTYDMNGPEVAGRVPFGVIDHVGRAVAHGPGVADPDGAVGWGLFEHGILGRHGPSGFTDWFDRI</sequence>
<name>A0A7Z0DHL9_9ACTN</name>
<protein>
    <submittedName>
        <fullName evidence="1">Uncharacterized protein</fullName>
    </submittedName>
</protein>
<dbReference type="RefSeq" id="WP_179656359.1">
    <property type="nucleotide sequence ID" value="NZ_JACBZR010000001.1"/>
</dbReference>
<evidence type="ECO:0000313" key="2">
    <source>
        <dbReference type="Proteomes" id="UP000564496"/>
    </source>
</evidence>
<proteinExistence type="predicted"/>
<dbReference type="Proteomes" id="UP000564496">
    <property type="component" value="Unassembled WGS sequence"/>
</dbReference>
<comment type="caution">
    <text evidence="1">The sequence shown here is derived from an EMBL/GenBank/DDBJ whole genome shotgun (WGS) entry which is preliminary data.</text>
</comment>
<dbReference type="AlphaFoldDB" id="A0A7Z0DHL9"/>
<organism evidence="1 2">
    <name type="scientific">Nocardioides panzhihuensis</name>
    <dbReference type="NCBI Taxonomy" id="860243"/>
    <lineage>
        <taxon>Bacteria</taxon>
        <taxon>Bacillati</taxon>
        <taxon>Actinomycetota</taxon>
        <taxon>Actinomycetes</taxon>
        <taxon>Propionibacteriales</taxon>
        <taxon>Nocardioidaceae</taxon>
        <taxon>Nocardioides</taxon>
    </lineage>
</organism>
<dbReference type="EMBL" id="JACBZR010000001">
    <property type="protein sequence ID" value="NYI75662.1"/>
    <property type="molecule type" value="Genomic_DNA"/>
</dbReference>
<evidence type="ECO:0000313" key="1">
    <source>
        <dbReference type="EMBL" id="NYI75662.1"/>
    </source>
</evidence>
<keyword evidence="2" id="KW-1185">Reference proteome</keyword>
<gene>
    <name evidence="1" type="ORF">BJ988_000310</name>
</gene>
<accession>A0A7Z0DHL9</accession>